<dbReference type="Proteomes" id="UP000324897">
    <property type="component" value="Unassembled WGS sequence"/>
</dbReference>
<keyword evidence="3" id="KW-1185">Reference proteome</keyword>
<dbReference type="AlphaFoldDB" id="A0A5J9UCQ3"/>
<sequence>MNSNFQFGKHCQTGESSSSASMIARRRRRRLPEEFSRRRRRIPAPSLPEQSCPPREKNCAGSLGRRRRPASVASMASCAQGEPSPYPPLRTARLGGDAATARLCWVEAQAALLPPRAFLKGRP</sequence>
<name>A0A5J9UCQ3_9POAL</name>
<accession>A0A5J9UCQ3</accession>
<evidence type="ECO:0000313" key="2">
    <source>
        <dbReference type="EMBL" id="TVU21137.1"/>
    </source>
</evidence>
<dbReference type="EMBL" id="RWGY01000026">
    <property type="protein sequence ID" value="TVU21137.1"/>
    <property type="molecule type" value="Genomic_DNA"/>
</dbReference>
<organism evidence="2 3">
    <name type="scientific">Eragrostis curvula</name>
    <name type="common">weeping love grass</name>
    <dbReference type="NCBI Taxonomy" id="38414"/>
    <lineage>
        <taxon>Eukaryota</taxon>
        <taxon>Viridiplantae</taxon>
        <taxon>Streptophyta</taxon>
        <taxon>Embryophyta</taxon>
        <taxon>Tracheophyta</taxon>
        <taxon>Spermatophyta</taxon>
        <taxon>Magnoliopsida</taxon>
        <taxon>Liliopsida</taxon>
        <taxon>Poales</taxon>
        <taxon>Poaceae</taxon>
        <taxon>PACMAD clade</taxon>
        <taxon>Chloridoideae</taxon>
        <taxon>Eragrostideae</taxon>
        <taxon>Eragrostidinae</taxon>
        <taxon>Eragrostis</taxon>
    </lineage>
</organism>
<gene>
    <name evidence="2" type="ORF">EJB05_30757</name>
</gene>
<dbReference type="Gramene" id="TVU21137">
    <property type="protein sequence ID" value="TVU21137"/>
    <property type="gene ID" value="EJB05_30757"/>
</dbReference>
<evidence type="ECO:0000313" key="3">
    <source>
        <dbReference type="Proteomes" id="UP000324897"/>
    </source>
</evidence>
<feature type="region of interest" description="Disordered" evidence="1">
    <location>
        <begin position="1"/>
        <end position="87"/>
    </location>
</feature>
<protein>
    <submittedName>
        <fullName evidence="2">Uncharacterized protein</fullName>
    </submittedName>
</protein>
<comment type="caution">
    <text evidence="2">The sequence shown here is derived from an EMBL/GenBank/DDBJ whole genome shotgun (WGS) entry which is preliminary data.</text>
</comment>
<proteinExistence type="predicted"/>
<reference evidence="2 3" key="1">
    <citation type="journal article" date="2019" name="Sci. Rep.">
        <title>A high-quality genome of Eragrostis curvula grass provides insights into Poaceae evolution and supports new strategies to enhance forage quality.</title>
        <authorList>
            <person name="Carballo J."/>
            <person name="Santos B.A.C.M."/>
            <person name="Zappacosta D."/>
            <person name="Garbus I."/>
            <person name="Selva J.P."/>
            <person name="Gallo C.A."/>
            <person name="Diaz A."/>
            <person name="Albertini E."/>
            <person name="Caccamo M."/>
            <person name="Echenique V."/>
        </authorList>
    </citation>
    <scope>NUCLEOTIDE SEQUENCE [LARGE SCALE GENOMIC DNA]</scope>
    <source>
        <strain evidence="3">cv. Victoria</strain>
        <tissue evidence="2">Leaf</tissue>
    </source>
</reference>
<evidence type="ECO:0000256" key="1">
    <source>
        <dbReference type="SAM" id="MobiDB-lite"/>
    </source>
</evidence>